<protein>
    <recommendedName>
        <fullName evidence="3">Gliding motility-associated C-terminal domain-containing protein</fullName>
    </recommendedName>
</protein>
<comment type="caution">
    <text evidence="1">The sequence shown here is derived from an EMBL/GenBank/DDBJ whole genome shotgun (WGS) entry which is preliminary data.</text>
</comment>
<reference evidence="2" key="1">
    <citation type="journal article" date="2019" name="Int. J. Syst. Evol. Microbiol.">
        <title>The Global Catalogue of Microorganisms (GCM) 10K type strain sequencing project: providing services to taxonomists for standard genome sequencing and annotation.</title>
        <authorList>
            <consortium name="The Broad Institute Genomics Platform"/>
            <consortium name="The Broad Institute Genome Sequencing Center for Infectious Disease"/>
            <person name="Wu L."/>
            <person name="Ma J."/>
        </authorList>
    </citation>
    <scope>NUCLEOTIDE SEQUENCE [LARGE SCALE GENOMIC DNA]</scope>
    <source>
        <strain evidence="2">JCM 16083</strain>
    </source>
</reference>
<proteinExistence type="predicted"/>
<dbReference type="SUPFAM" id="SSF49299">
    <property type="entry name" value="PKD domain"/>
    <property type="match status" value="1"/>
</dbReference>
<accession>A0ABP3Y8U1</accession>
<evidence type="ECO:0000313" key="1">
    <source>
        <dbReference type="EMBL" id="GAA0876032.1"/>
    </source>
</evidence>
<keyword evidence="2" id="KW-1185">Reference proteome</keyword>
<dbReference type="EMBL" id="BAAAFH010000021">
    <property type="protein sequence ID" value="GAA0876032.1"/>
    <property type="molecule type" value="Genomic_DNA"/>
</dbReference>
<dbReference type="Proteomes" id="UP001501126">
    <property type="component" value="Unassembled WGS sequence"/>
</dbReference>
<dbReference type="InterPro" id="IPR013783">
    <property type="entry name" value="Ig-like_fold"/>
</dbReference>
<dbReference type="InterPro" id="IPR035986">
    <property type="entry name" value="PKD_dom_sf"/>
</dbReference>
<gene>
    <name evidence="1" type="ORF">GCM10009118_24420</name>
</gene>
<dbReference type="InterPro" id="IPR026341">
    <property type="entry name" value="T9SS_type_B"/>
</dbReference>
<evidence type="ECO:0000313" key="2">
    <source>
        <dbReference type="Proteomes" id="UP001501126"/>
    </source>
</evidence>
<organism evidence="1 2">
    <name type="scientific">Wandonia haliotis</name>
    <dbReference type="NCBI Taxonomy" id="574963"/>
    <lineage>
        <taxon>Bacteria</taxon>
        <taxon>Pseudomonadati</taxon>
        <taxon>Bacteroidota</taxon>
        <taxon>Flavobacteriia</taxon>
        <taxon>Flavobacteriales</taxon>
        <taxon>Crocinitomicaceae</taxon>
        <taxon>Wandonia</taxon>
    </lineage>
</organism>
<sequence>MDVGLMKIIRLHIILLLLFFPSFLKSQTIFYQEVFNGGVTGDGFTTTLSSGQGDFNLSINPNSTIKKAFLISGRHGLADPIEVLFENTVIEFNEDNIISEPFLSPFYAAGTNGLGYVHGTDVTNEISPLVNTYSITIPPQNSANERYTDFFLIVFYEYASLPETNGSILINNKDIMQNMFFQANDLNPINNMNDVGMSIHGGYMCDTINEPTLVFVEGQYLGKIGGNDYNSNTVCGGVVGSFYYEQNTLYGLGDDLPDIEVAASDGLSNIMTIPTMNSTDFNAQFQVQADPSHFSTNPVWSLFLTYTTPCSSFPTALTVSDTTICEGEPLQLGASGGINYDWLPQTGLSCYDCPNPAFTGNSSTVYTVRIWSTDSCSKVLPVHVKVNPKPKFESIQITPSGCGKSTGSIVAMMDTAQAPYQYTLDNQAPQPDSLFTGLASGNYALSVENVHGCTNDTLLTIQEELSVTASFTVNPVTGSAPLWVQTENTSTNATDYLWEWSGGTTTDEHPGFTLDTAGNYTLTLIAYDGAPHCSDTFSLQVLVYDSLQVSIPNVFTPNQDGRNDFFGITTNVSVSGRVALFNRWGNPLHELEFTTQPQVFEPLWDGTDTSEGVYFYQLELTTDTETYGYSGFVQLVR</sequence>
<dbReference type="Pfam" id="PF13585">
    <property type="entry name" value="CHU_C"/>
    <property type="match status" value="1"/>
</dbReference>
<name>A0ABP3Y8U1_9FLAO</name>
<dbReference type="RefSeq" id="WP_343788155.1">
    <property type="nucleotide sequence ID" value="NZ_BAAAFH010000021.1"/>
</dbReference>
<dbReference type="Gene3D" id="2.60.40.10">
    <property type="entry name" value="Immunoglobulins"/>
    <property type="match status" value="1"/>
</dbReference>
<dbReference type="NCBIfam" id="TIGR04131">
    <property type="entry name" value="Bac_Flav_CTERM"/>
    <property type="match status" value="1"/>
</dbReference>
<evidence type="ECO:0008006" key="3">
    <source>
        <dbReference type="Google" id="ProtNLM"/>
    </source>
</evidence>